<dbReference type="PRINTS" id="PR00133">
    <property type="entry name" value="GLHYDRLASE3"/>
</dbReference>
<dbReference type="EC" id="3.2.1.21" evidence="6"/>
<dbReference type="Gene3D" id="2.60.40.10">
    <property type="entry name" value="Immunoglobulins"/>
    <property type="match status" value="1"/>
</dbReference>
<evidence type="ECO:0000259" key="4">
    <source>
        <dbReference type="SMART" id="SM01217"/>
    </source>
</evidence>
<evidence type="ECO:0000256" key="1">
    <source>
        <dbReference type="ARBA" id="ARBA00005336"/>
    </source>
</evidence>
<dbReference type="InterPro" id="IPR013783">
    <property type="entry name" value="Ig-like_fold"/>
</dbReference>
<protein>
    <submittedName>
        <fullName evidence="5">Glycoside hydrolase family 3 N-terminal domain-containing protein</fullName>
    </submittedName>
    <submittedName>
        <fullName evidence="6">Thermostable beta-glucosidase B</fullName>
        <ecNumber evidence="6">3.2.1.21</ecNumber>
    </submittedName>
</protein>
<feature type="domain" description="Fibronectin type III-like" evidence="4">
    <location>
        <begin position="422"/>
        <end position="500"/>
    </location>
</feature>
<evidence type="ECO:0000313" key="5">
    <source>
        <dbReference type="EMBL" id="MDW3126924.1"/>
    </source>
</evidence>
<dbReference type="PANTHER" id="PTHR42715">
    <property type="entry name" value="BETA-GLUCOSIDASE"/>
    <property type="match status" value="1"/>
</dbReference>
<sequence length="1037" mass="113897">MNTQRSNTGPLVARIVKTVVSVVLAAVIIVAMVLINPQLSANKLISSLMGYNHQSVNNNGITADGVDANYYTADYTKDNIRAAEDDLYNRIASEGTVLLKNDDNTLPMSKGTEFSFFSANSVDSTSLGMSYFGSSDTVTLKSAFTKAGFKVNETLWNYYESGAGKDYGLASGSVSYGDAEDFRINEAPLSALEAESGLLDSVKGTVPVYVLNRVVGEGRDMPRSMYNHADKQEDKEKSYIELDSTETEIIKYLNDNFDDVVLLVKSSAAMELDWLSQYPNIKAVVYSQNVTNALGEVFSGAVNPSGRTVDTFAADALASPAAQNFGSYRYYDENGNPTKYYYVDYAEGIYVGYKYYETRYEDKVLGQGNAGDYDYASEVVYPFGYGLSYTDFQWSDFAVQESDDSFTATVTVTNTGAVSGKDVVELYSQAPYTDYDKKNAVEKASVNLVGYAKTSELEPGDSETVTVTFTQDQLKSYDYTTAKTYILDPGEYRFTAAANANEAVNNILADKGKTVADGMTETGNAAMVSSWAPDNKDVDTTTFATDAETGKAISNLFDAASDPDVTYLTRADWTGTFPKHYGEASDEISTWGNEINCTDKDGNNASCTWKKTADSALVDQLEGNDSGTDVSRESIDDTPVFSAKNGLKVSDMRGLDYDDEQWDKILDQLTEDDYNQLIYFSGYGVDYIDSVDKPFQTDADAANGWFYGGTGKSFPSIMMLTQTWNADLAEELGTMMGNEALLGGANGWYAPAMNIHRSPFSGRNGEYYSEDGFMSGSMASLEVKGAASKGVYAYIKHFALNDQEDHRGDREGNFSIATWSNEQAIRELYLKPFEACMKAGDMDMKYVQKNADGTYENATVKTPISKAVMTSFNRIGATWTGGSYSLIQQLLRNEWGFNGLIITDNANTSKFMSPYQMLEAGADIKLLNVSEDPTGEQLDLTDPATYHYARQAMHHLLYTVANTNCMQGALPGAGFTFYNQMKVIQIVFNACCGVILALLAFFSGWRWLPWTIRRVAARKERHAAKRLAKKAAKAAKA</sequence>
<dbReference type="InterPro" id="IPR050288">
    <property type="entry name" value="Cellulose_deg_GH3"/>
</dbReference>
<evidence type="ECO:0000313" key="6">
    <source>
        <dbReference type="EMBL" id="VYS72266.1"/>
    </source>
</evidence>
<dbReference type="InterPro" id="IPR002772">
    <property type="entry name" value="Glyco_hydro_3_C"/>
</dbReference>
<comment type="similarity">
    <text evidence="1">Belongs to the glycosyl hydrolase 3 family.</text>
</comment>
<dbReference type="InterPro" id="IPR017853">
    <property type="entry name" value="GH"/>
</dbReference>
<dbReference type="Pfam" id="PF00933">
    <property type="entry name" value="Glyco_hydro_3"/>
    <property type="match status" value="1"/>
</dbReference>
<keyword evidence="3" id="KW-0812">Transmembrane</keyword>
<dbReference type="InterPro" id="IPR036881">
    <property type="entry name" value="Glyco_hydro_3_C_sf"/>
</dbReference>
<keyword evidence="3" id="KW-0472">Membrane</keyword>
<dbReference type="InterPro" id="IPR036962">
    <property type="entry name" value="Glyco_hydro_3_N_sf"/>
</dbReference>
<organism evidence="6">
    <name type="scientific">Bifidobacterium longum</name>
    <dbReference type="NCBI Taxonomy" id="216816"/>
    <lineage>
        <taxon>Bacteria</taxon>
        <taxon>Bacillati</taxon>
        <taxon>Actinomycetota</taxon>
        <taxon>Actinomycetes</taxon>
        <taxon>Bifidobacteriales</taxon>
        <taxon>Bifidobacteriaceae</taxon>
        <taxon>Bifidobacterium</taxon>
    </lineage>
</organism>
<dbReference type="InterPro" id="IPR001764">
    <property type="entry name" value="Glyco_hydro_3_N"/>
</dbReference>
<dbReference type="Proteomes" id="UP001277803">
    <property type="component" value="Unassembled WGS sequence"/>
</dbReference>
<dbReference type="GO" id="GO:0008422">
    <property type="term" value="F:beta-glucosidase activity"/>
    <property type="evidence" value="ECO:0007669"/>
    <property type="project" value="UniProtKB-EC"/>
</dbReference>
<keyword evidence="6" id="KW-0326">Glycosidase</keyword>
<dbReference type="SUPFAM" id="SSF51445">
    <property type="entry name" value="(Trans)glycosidases"/>
    <property type="match status" value="1"/>
</dbReference>
<evidence type="ECO:0000256" key="2">
    <source>
        <dbReference type="ARBA" id="ARBA00022801"/>
    </source>
</evidence>
<reference evidence="6" key="1">
    <citation type="submission" date="2019-11" db="EMBL/GenBank/DDBJ databases">
        <authorList>
            <person name="Feng L."/>
        </authorList>
    </citation>
    <scope>NUCLEOTIDE SEQUENCE</scope>
    <source>
        <strain evidence="6">BlongumLFYP82</strain>
    </source>
</reference>
<name>A0A6N2QUW4_BIFLN</name>
<dbReference type="SUPFAM" id="SSF52279">
    <property type="entry name" value="Beta-D-glucan exohydrolase, C-terminal domain"/>
    <property type="match status" value="1"/>
</dbReference>
<dbReference type="SMART" id="SM01217">
    <property type="entry name" value="Fn3_like"/>
    <property type="match status" value="1"/>
</dbReference>
<keyword evidence="2 6" id="KW-0378">Hydrolase</keyword>
<dbReference type="RefSeq" id="WP_144169658.1">
    <property type="nucleotide sequence ID" value="NZ_CACRSV010000002.1"/>
</dbReference>
<dbReference type="PANTHER" id="PTHR42715:SF10">
    <property type="entry name" value="BETA-GLUCOSIDASE"/>
    <property type="match status" value="1"/>
</dbReference>
<dbReference type="Gene3D" id="3.40.50.1700">
    <property type="entry name" value="Glycoside hydrolase family 3 C-terminal domain"/>
    <property type="match status" value="1"/>
</dbReference>
<dbReference type="AlphaFoldDB" id="A0A6N2QUW4"/>
<dbReference type="InterPro" id="IPR026891">
    <property type="entry name" value="Fn3-like"/>
</dbReference>
<evidence type="ECO:0000256" key="3">
    <source>
        <dbReference type="SAM" id="Phobius"/>
    </source>
</evidence>
<feature type="transmembrane region" description="Helical" evidence="3">
    <location>
        <begin position="12"/>
        <end position="35"/>
    </location>
</feature>
<gene>
    <name evidence="6" type="primary">bglB_1</name>
    <name evidence="6" type="ORF">BLLFYP82_00318</name>
    <name evidence="5" type="ORF">RS890_07505</name>
</gene>
<dbReference type="Pfam" id="PF14310">
    <property type="entry name" value="Fn3-like"/>
    <property type="match status" value="1"/>
</dbReference>
<reference evidence="5" key="2">
    <citation type="submission" date="2023-10" db="EMBL/GenBank/DDBJ databases">
        <title>Rapid discrimination of Bifidobacterium longum Subspecies based on MALDI-TOF MS and Machine Learning.</title>
        <authorList>
            <person name="Chen J."/>
        </authorList>
    </citation>
    <scope>NUCLEOTIDE SEQUENCE</scope>
    <source>
        <strain evidence="5">YGMCC0039</strain>
    </source>
</reference>
<feature type="transmembrane region" description="Helical" evidence="3">
    <location>
        <begin position="986"/>
        <end position="1008"/>
    </location>
</feature>
<dbReference type="Pfam" id="PF01915">
    <property type="entry name" value="Glyco_hydro_3_C"/>
    <property type="match status" value="1"/>
</dbReference>
<dbReference type="GO" id="GO:0005975">
    <property type="term" value="P:carbohydrate metabolic process"/>
    <property type="evidence" value="ECO:0007669"/>
    <property type="project" value="InterPro"/>
</dbReference>
<dbReference type="EMBL" id="CACRSV010000002">
    <property type="protein sequence ID" value="VYS72266.1"/>
    <property type="molecule type" value="Genomic_DNA"/>
</dbReference>
<keyword evidence="3" id="KW-1133">Transmembrane helix</keyword>
<proteinExistence type="inferred from homology"/>
<dbReference type="Gene3D" id="3.20.20.300">
    <property type="entry name" value="Glycoside hydrolase, family 3, N-terminal domain"/>
    <property type="match status" value="1"/>
</dbReference>
<dbReference type="EMBL" id="JAWLRA010000032">
    <property type="protein sequence ID" value="MDW3126924.1"/>
    <property type="molecule type" value="Genomic_DNA"/>
</dbReference>
<accession>A0A6N2QUW4</accession>